<gene>
    <name evidence="1" type="ORF">NCTC9695_03436</name>
</gene>
<dbReference type="EMBL" id="LR134182">
    <property type="protein sequence ID" value="VEB42982.1"/>
    <property type="molecule type" value="Genomic_DNA"/>
</dbReference>
<reference evidence="1 2" key="1">
    <citation type="submission" date="2018-12" db="EMBL/GenBank/DDBJ databases">
        <authorList>
            <consortium name="Pathogen Informatics"/>
        </authorList>
    </citation>
    <scope>NUCLEOTIDE SEQUENCE [LARGE SCALE GENOMIC DNA]</scope>
    <source>
        <strain evidence="1 2">NCTC9695</strain>
    </source>
</reference>
<dbReference type="Proteomes" id="UP000275777">
    <property type="component" value="Chromosome"/>
</dbReference>
<dbReference type="AlphaFoldDB" id="A0A3S4IGL9"/>
<evidence type="ECO:0000313" key="2">
    <source>
        <dbReference type="Proteomes" id="UP000275777"/>
    </source>
</evidence>
<protein>
    <submittedName>
        <fullName evidence="1">Uncharacterized protein</fullName>
    </submittedName>
</protein>
<evidence type="ECO:0000313" key="1">
    <source>
        <dbReference type="EMBL" id="VEB42982.1"/>
    </source>
</evidence>
<proteinExistence type="predicted"/>
<name>A0A3S4IGL9_CHRVL</name>
<accession>A0A3S4IGL9</accession>
<sequence>MDVVARKIVFEAFNKVVLKSPVDTGAFRNSWTVGFGALPRRYHGADPIRH</sequence>
<organism evidence="1 2">
    <name type="scientific">Chromobacterium violaceum</name>
    <dbReference type="NCBI Taxonomy" id="536"/>
    <lineage>
        <taxon>Bacteria</taxon>
        <taxon>Pseudomonadati</taxon>
        <taxon>Pseudomonadota</taxon>
        <taxon>Betaproteobacteria</taxon>
        <taxon>Neisseriales</taxon>
        <taxon>Chromobacteriaceae</taxon>
        <taxon>Chromobacterium</taxon>
    </lineage>
</organism>